<dbReference type="Gene3D" id="3.40.50.1000">
    <property type="entry name" value="HAD superfamily/HAD-like"/>
    <property type="match status" value="1"/>
</dbReference>
<dbReference type="EC" id="3.-.-.-" evidence="1"/>
<dbReference type="SFLD" id="SFLDG01129">
    <property type="entry name" value="C1.5:_HAD__Beta-PGM__Phosphata"/>
    <property type="match status" value="1"/>
</dbReference>
<proteinExistence type="predicted"/>
<dbReference type="InterPro" id="IPR050155">
    <property type="entry name" value="HAD-like_hydrolase_sf"/>
</dbReference>
<dbReference type="InterPro" id="IPR023214">
    <property type="entry name" value="HAD_sf"/>
</dbReference>
<dbReference type="Gene3D" id="1.10.150.240">
    <property type="entry name" value="Putative phosphatase, domain 2"/>
    <property type="match status" value="1"/>
</dbReference>
<dbReference type="Pfam" id="PF13419">
    <property type="entry name" value="HAD_2"/>
    <property type="match status" value="1"/>
</dbReference>
<protein>
    <submittedName>
        <fullName evidence="1">HAD family hydrolase</fullName>
        <ecNumber evidence="1">3.-.-.-</ecNumber>
    </submittedName>
</protein>
<gene>
    <name evidence="1" type="ORF">V3851_23940</name>
</gene>
<keyword evidence="2" id="KW-1185">Reference proteome</keyword>
<accession>A0ABU7W120</accession>
<dbReference type="SFLD" id="SFLDS00003">
    <property type="entry name" value="Haloacid_Dehalogenase"/>
    <property type="match status" value="1"/>
</dbReference>
<dbReference type="PANTHER" id="PTHR43434:SF1">
    <property type="entry name" value="PHOSPHOGLYCOLATE PHOSPHATASE"/>
    <property type="match status" value="1"/>
</dbReference>
<dbReference type="InterPro" id="IPR036412">
    <property type="entry name" value="HAD-like_sf"/>
</dbReference>
<name>A0ABU7W120_9BACL</name>
<comment type="caution">
    <text evidence="1">The sequence shown here is derived from an EMBL/GenBank/DDBJ whole genome shotgun (WGS) entry which is preliminary data.</text>
</comment>
<dbReference type="RefSeq" id="WP_331848973.1">
    <property type="nucleotide sequence ID" value="NZ_JAZHPZ010000019.1"/>
</dbReference>
<dbReference type="PANTHER" id="PTHR43434">
    <property type="entry name" value="PHOSPHOGLYCOLATE PHOSPHATASE"/>
    <property type="match status" value="1"/>
</dbReference>
<sequence length="232" mass="25928">METTTTNRLYKPEAMIFDMDGTLFKTETLLIPAYHELFDRLREENLYEGETPPEELMLSCLGMLLEDIWRKVIPDSSEAVRRRADELLLELELAGLKEYATELYPGVKDTLEALSERGVRLFVASNGLEHYVKGVAEAHGIHHLFEGIYSAGEYLTASKVELVRLLLDNHGIHSAWMVGDRSSDVEAGKKNGQAVVGCAYAGFGQGPELTGSDVLITSFKELIRLYDQAEKS</sequence>
<keyword evidence="1" id="KW-0378">Hydrolase</keyword>
<dbReference type="GO" id="GO:0016787">
    <property type="term" value="F:hydrolase activity"/>
    <property type="evidence" value="ECO:0007669"/>
    <property type="project" value="UniProtKB-KW"/>
</dbReference>
<dbReference type="InterPro" id="IPR041492">
    <property type="entry name" value="HAD_2"/>
</dbReference>
<dbReference type="InterPro" id="IPR023198">
    <property type="entry name" value="PGP-like_dom2"/>
</dbReference>
<dbReference type="Proteomes" id="UP001306950">
    <property type="component" value="Unassembled WGS sequence"/>
</dbReference>
<dbReference type="SUPFAM" id="SSF56784">
    <property type="entry name" value="HAD-like"/>
    <property type="match status" value="1"/>
</dbReference>
<evidence type="ECO:0000313" key="1">
    <source>
        <dbReference type="EMBL" id="MEF2968852.1"/>
    </source>
</evidence>
<evidence type="ECO:0000313" key="2">
    <source>
        <dbReference type="Proteomes" id="UP001306950"/>
    </source>
</evidence>
<dbReference type="EMBL" id="JAZHPZ010000019">
    <property type="protein sequence ID" value="MEF2968852.1"/>
    <property type="molecule type" value="Genomic_DNA"/>
</dbReference>
<reference evidence="1 2" key="1">
    <citation type="submission" date="2024-02" db="EMBL/GenBank/DDBJ databases">
        <title>A nitrogen-fixing paenibacillus bacterium.</title>
        <authorList>
            <person name="Zhang W.L."/>
            <person name="Chen S.F."/>
        </authorList>
    </citation>
    <scope>NUCLEOTIDE SEQUENCE [LARGE SCALE GENOMIC DNA]</scope>
    <source>
        <strain evidence="1 2">M1</strain>
    </source>
</reference>
<organism evidence="1 2">
    <name type="scientific">Paenibacillus haidiansis</name>
    <dbReference type="NCBI Taxonomy" id="1574488"/>
    <lineage>
        <taxon>Bacteria</taxon>
        <taxon>Bacillati</taxon>
        <taxon>Bacillota</taxon>
        <taxon>Bacilli</taxon>
        <taxon>Bacillales</taxon>
        <taxon>Paenibacillaceae</taxon>
        <taxon>Paenibacillus</taxon>
    </lineage>
</organism>